<sequence length="56" mass="6126">MASMNHKNRHDTVTLRVQSWHANMAVTNSSLIGLNTSSTRGKPYLAPETSPTTQGE</sequence>
<dbReference type="Proteomes" id="UP000001075">
    <property type="component" value="Unassembled WGS sequence"/>
</dbReference>
<evidence type="ECO:0000256" key="1">
    <source>
        <dbReference type="SAM" id="MobiDB-lite"/>
    </source>
</evidence>
<evidence type="ECO:0000313" key="3">
    <source>
        <dbReference type="Proteomes" id="UP000001075"/>
    </source>
</evidence>
<organism evidence="2 3">
    <name type="scientific">Cricetulus griseus</name>
    <name type="common">Chinese hamster</name>
    <name type="synonym">Cricetulus barabensis griseus</name>
    <dbReference type="NCBI Taxonomy" id="10029"/>
    <lineage>
        <taxon>Eukaryota</taxon>
        <taxon>Metazoa</taxon>
        <taxon>Chordata</taxon>
        <taxon>Craniata</taxon>
        <taxon>Vertebrata</taxon>
        <taxon>Euteleostomi</taxon>
        <taxon>Mammalia</taxon>
        <taxon>Eutheria</taxon>
        <taxon>Euarchontoglires</taxon>
        <taxon>Glires</taxon>
        <taxon>Rodentia</taxon>
        <taxon>Myomorpha</taxon>
        <taxon>Muroidea</taxon>
        <taxon>Cricetidae</taxon>
        <taxon>Cricetinae</taxon>
        <taxon>Cricetulus</taxon>
    </lineage>
</organism>
<dbReference type="AlphaFoldDB" id="G3HYC8"/>
<evidence type="ECO:0000313" key="2">
    <source>
        <dbReference type="EMBL" id="EGW11461.1"/>
    </source>
</evidence>
<feature type="region of interest" description="Disordered" evidence="1">
    <location>
        <begin position="33"/>
        <end position="56"/>
    </location>
</feature>
<protein>
    <submittedName>
        <fullName evidence="2">Uncharacterized protein</fullName>
    </submittedName>
</protein>
<name>G3HYC8_CRIGR</name>
<gene>
    <name evidence="2" type="ORF">I79_016053</name>
</gene>
<dbReference type="EMBL" id="JH000919">
    <property type="protein sequence ID" value="EGW11461.1"/>
    <property type="molecule type" value="Genomic_DNA"/>
</dbReference>
<reference evidence="3" key="1">
    <citation type="journal article" date="2011" name="Nat. Biotechnol.">
        <title>The genomic sequence of the Chinese hamster ovary (CHO)-K1 cell line.</title>
        <authorList>
            <person name="Xu X."/>
            <person name="Nagarajan H."/>
            <person name="Lewis N.E."/>
            <person name="Pan S."/>
            <person name="Cai Z."/>
            <person name="Liu X."/>
            <person name="Chen W."/>
            <person name="Xie M."/>
            <person name="Wang W."/>
            <person name="Hammond S."/>
            <person name="Andersen M.R."/>
            <person name="Neff N."/>
            <person name="Passarelli B."/>
            <person name="Koh W."/>
            <person name="Fan H.C."/>
            <person name="Wang J."/>
            <person name="Gui Y."/>
            <person name="Lee K.H."/>
            <person name="Betenbaugh M.J."/>
            <person name="Quake S.R."/>
            <person name="Famili I."/>
            <person name="Palsson B.O."/>
            <person name="Wang J."/>
        </authorList>
    </citation>
    <scope>NUCLEOTIDE SEQUENCE [LARGE SCALE GENOMIC DNA]</scope>
    <source>
        <strain evidence="3">CHO K1 cell line</strain>
    </source>
</reference>
<dbReference type="InParanoid" id="G3HYC8"/>
<accession>G3HYC8</accession>
<proteinExistence type="predicted"/>